<name>A0A8S5SW59_9CAUD</name>
<dbReference type="EMBL" id="BK032687">
    <property type="protein sequence ID" value="DAF55206.1"/>
    <property type="molecule type" value="Genomic_DNA"/>
</dbReference>
<sequence>MNEFETRYRVQLAVENWLNTFMNQNGLPASMMVDAVNSVLVQLKDKATQEFIASVSAPSEPSENIQEEKEKEE</sequence>
<reference evidence="2" key="1">
    <citation type="journal article" date="2021" name="Proc. Natl. Acad. Sci. U.S.A.">
        <title>A Catalog of Tens of Thousands of Viruses from Human Metagenomes Reveals Hidden Associations with Chronic Diseases.</title>
        <authorList>
            <person name="Tisza M.J."/>
            <person name="Buck C.B."/>
        </authorList>
    </citation>
    <scope>NUCLEOTIDE SEQUENCE</scope>
    <source>
        <strain evidence="2">CtZHD14</strain>
    </source>
</reference>
<accession>A0A8S5SW59</accession>
<evidence type="ECO:0000256" key="1">
    <source>
        <dbReference type="SAM" id="MobiDB-lite"/>
    </source>
</evidence>
<feature type="region of interest" description="Disordered" evidence="1">
    <location>
        <begin position="52"/>
        <end position="73"/>
    </location>
</feature>
<organism evidence="2">
    <name type="scientific">Siphoviridae sp. ctZHD14</name>
    <dbReference type="NCBI Taxonomy" id="2827891"/>
    <lineage>
        <taxon>Viruses</taxon>
        <taxon>Duplodnaviria</taxon>
        <taxon>Heunggongvirae</taxon>
        <taxon>Uroviricota</taxon>
        <taxon>Caudoviricetes</taxon>
    </lineage>
</organism>
<protein>
    <submittedName>
        <fullName evidence="2">Uncharacterized protein</fullName>
    </submittedName>
</protein>
<evidence type="ECO:0000313" key="2">
    <source>
        <dbReference type="EMBL" id="DAF55206.1"/>
    </source>
</evidence>
<proteinExistence type="predicted"/>